<feature type="chain" id="PRO_5038530022" evidence="4">
    <location>
        <begin position="21"/>
        <end position="551"/>
    </location>
</feature>
<dbReference type="PANTHER" id="PTHR30290:SF9">
    <property type="entry name" value="OLIGOPEPTIDE-BINDING PROTEIN APPA"/>
    <property type="match status" value="1"/>
</dbReference>
<evidence type="ECO:0000313" key="7">
    <source>
        <dbReference type="Proteomes" id="UP000198822"/>
    </source>
</evidence>
<dbReference type="STRING" id="399736.SAMN04489720_1192"/>
<organism evidence="6 7">
    <name type="scientific">Agrococcus jejuensis</name>
    <dbReference type="NCBI Taxonomy" id="399736"/>
    <lineage>
        <taxon>Bacteria</taxon>
        <taxon>Bacillati</taxon>
        <taxon>Actinomycetota</taxon>
        <taxon>Actinomycetes</taxon>
        <taxon>Micrococcales</taxon>
        <taxon>Microbacteriaceae</taxon>
        <taxon>Agrococcus</taxon>
    </lineage>
</organism>
<feature type="domain" description="Solute-binding protein family 5" evidence="5">
    <location>
        <begin position="82"/>
        <end position="442"/>
    </location>
</feature>
<dbReference type="Pfam" id="PF00496">
    <property type="entry name" value="SBP_bac_5"/>
    <property type="match status" value="1"/>
</dbReference>
<dbReference type="AlphaFoldDB" id="A0A1G8C946"/>
<dbReference type="Proteomes" id="UP000198822">
    <property type="component" value="Chromosome I"/>
</dbReference>
<evidence type="ECO:0000256" key="2">
    <source>
        <dbReference type="ARBA" id="ARBA00022448"/>
    </source>
</evidence>
<dbReference type="InterPro" id="IPR039424">
    <property type="entry name" value="SBP_5"/>
</dbReference>
<keyword evidence="3 4" id="KW-0732">Signal</keyword>
<protein>
    <submittedName>
        <fullName evidence="6">Peptide/nickel transport system substrate-binding protein</fullName>
    </submittedName>
</protein>
<dbReference type="GO" id="GO:1904680">
    <property type="term" value="F:peptide transmembrane transporter activity"/>
    <property type="evidence" value="ECO:0007669"/>
    <property type="project" value="TreeGrafter"/>
</dbReference>
<comment type="similarity">
    <text evidence="1">Belongs to the bacterial solute-binding protein 5 family.</text>
</comment>
<accession>A0A1G8C946</accession>
<dbReference type="GO" id="GO:0042597">
    <property type="term" value="C:periplasmic space"/>
    <property type="evidence" value="ECO:0007669"/>
    <property type="project" value="UniProtKB-ARBA"/>
</dbReference>
<dbReference type="Gene3D" id="3.10.105.10">
    <property type="entry name" value="Dipeptide-binding Protein, Domain 3"/>
    <property type="match status" value="1"/>
</dbReference>
<keyword evidence="7" id="KW-1185">Reference proteome</keyword>
<dbReference type="InterPro" id="IPR030678">
    <property type="entry name" value="Peptide/Ni-bd"/>
</dbReference>
<dbReference type="EMBL" id="LT629695">
    <property type="protein sequence ID" value="SDH41420.1"/>
    <property type="molecule type" value="Genomic_DNA"/>
</dbReference>
<dbReference type="Gene3D" id="3.90.76.10">
    <property type="entry name" value="Dipeptide-binding Protein, Domain 1"/>
    <property type="match status" value="1"/>
</dbReference>
<name>A0A1G8C946_9MICO</name>
<sequence>MISRRWVAAAAALAVTVGVAGCSDGGGAAQGGDVLTIGMPNGTQTNNQNPFTGTSSALSLGYAWAMYEPLVQVNPVDFTADPEPWLASAYEWNDDYTAFTFTAREDVTWSDGEDFTADDIAFTAELLRDAEGLNTAGLPYDQVTVDGDAVTITFTEPQFVNRDRVLSMIVVPEHIWSEIDDPATELNQEPVGTGPYTLSSWTSQAAILDVNPEYWGGEPAVPQLRYTSYTDNNALTTALSNGEVQWGWTFIADIESVYVANDPEHLQYWAAPGLAIDALFLNTQAAPFDDLAVRQALNMVIDRDVISAQATSDLFPPVTNPTGIAQPVGDPFLAPEYLDATLSVDVEGARDVLEAAGYTWDASEQLLDPSGEAVTFTITNPSGWNDYLTADQLIVDAASQLGMSADVDATTVDGWMEAIGNGDFQAMMHWTETGSTPYEVYANVMGGQYLQPMGEQATWNFGRFDDASAAEALQTYATSSDEAAQTAALATLQQVFVDQVPAIPIVVKPFAAEYSTLHWEGWPDESNPYAQPQPTGTQVSRILMELQPAGD</sequence>
<dbReference type="PIRSF" id="PIRSF002741">
    <property type="entry name" value="MppA"/>
    <property type="match status" value="1"/>
</dbReference>
<dbReference type="GO" id="GO:0043190">
    <property type="term" value="C:ATP-binding cassette (ABC) transporter complex"/>
    <property type="evidence" value="ECO:0007669"/>
    <property type="project" value="InterPro"/>
</dbReference>
<dbReference type="PANTHER" id="PTHR30290">
    <property type="entry name" value="PERIPLASMIC BINDING COMPONENT OF ABC TRANSPORTER"/>
    <property type="match status" value="1"/>
</dbReference>
<proteinExistence type="inferred from homology"/>
<dbReference type="RefSeq" id="WP_092503324.1">
    <property type="nucleotide sequence ID" value="NZ_LT629695.1"/>
</dbReference>
<evidence type="ECO:0000256" key="4">
    <source>
        <dbReference type="SAM" id="SignalP"/>
    </source>
</evidence>
<gene>
    <name evidence="6" type="ORF">SAMN04489720_1192</name>
</gene>
<keyword evidence="2" id="KW-0813">Transport</keyword>
<feature type="signal peptide" evidence="4">
    <location>
        <begin position="1"/>
        <end position="20"/>
    </location>
</feature>
<dbReference type="Gene3D" id="3.40.190.10">
    <property type="entry name" value="Periplasmic binding protein-like II"/>
    <property type="match status" value="1"/>
</dbReference>
<dbReference type="GO" id="GO:0015833">
    <property type="term" value="P:peptide transport"/>
    <property type="evidence" value="ECO:0007669"/>
    <property type="project" value="TreeGrafter"/>
</dbReference>
<dbReference type="OrthoDB" id="9764591at2"/>
<evidence type="ECO:0000259" key="5">
    <source>
        <dbReference type="Pfam" id="PF00496"/>
    </source>
</evidence>
<dbReference type="PROSITE" id="PS51257">
    <property type="entry name" value="PROKAR_LIPOPROTEIN"/>
    <property type="match status" value="1"/>
</dbReference>
<dbReference type="CDD" id="cd08509">
    <property type="entry name" value="PBP2_TmCBP_oligosaccharides_like"/>
    <property type="match status" value="1"/>
</dbReference>
<evidence type="ECO:0000313" key="6">
    <source>
        <dbReference type="EMBL" id="SDH41420.1"/>
    </source>
</evidence>
<dbReference type="InterPro" id="IPR000914">
    <property type="entry name" value="SBP_5_dom"/>
</dbReference>
<evidence type="ECO:0000256" key="1">
    <source>
        <dbReference type="ARBA" id="ARBA00005695"/>
    </source>
</evidence>
<reference evidence="7" key="1">
    <citation type="submission" date="2016-10" db="EMBL/GenBank/DDBJ databases">
        <authorList>
            <person name="Varghese N."/>
            <person name="Submissions S."/>
        </authorList>
    </citation>
    <scope>NUCLEOTIDE SEQUENCE [LARGE SCALE GENOMIC DNA]</scope>
    <source>
        <strain evidence="7">DSM 22002</strain>
    </source>
</reference>
<dbReference type="SUPFAM" id="SSF53850">
    <property type="entry name" value="Periplasmic binding protein-like II"/>
    <property type="match status" value="1"/>
</dbReference>
<evidence type="ECO:0000256" key="3">
    <source>
        <dbReference type="ARBA" id="ARBA00022729"/>
    </source>
</evidence>